<evidence type="ECO:0000256" key="1">
    <source>
        <dbReference type="ARBA" id="ARBA00022630"/>
    </source>
</evidence>
<dbReference type="PANTHER" id="PTHR42659:SF2">
    <property type="entry name" value="XANTHINE DEHYDROGENASE SUBUNIT C-RELATED"/>
    <property type="match status" value="1"/>
</dbReference>
<dbReference type="Pfam" id="PF03450">
    <property type="entry name" value="CO_deh_flav_C"/>
    <property type="match status" value="1"/>
</dbReference>
<gene>
    <name evidence="5" type="ORF">JMJ56_08430</name>
</gene>
<dbReference type="Gene3D" id="3.30.390.50">
    <property type="entry name" value="CO dehydrogenase flavoprotein, C-terminal domain"/>
    <property type="match status" value="1"/>
</dbReference>
<sequence length="286" mass="30151">MKCPPFDYHAPRSQAEALALLARHGEEGKILAGGQSLVPTMAFRLARPASLIDINRIAELDYCRAEAGRLRIGALARHARFERLVAPGPTGALLARAAEHIAHAPIRTRGTFCGSLAHADPASEWCCIALALGAEMRVLREGGERLVPAADWFQSVFTTTLGHDELLAEASLPLLGPDWRCGFAEFNRRAGDFAVAMAVTALRLDAAGHVAGARIALGGVAGTPILAEAAAAALLGAPPTSDRLRAAAALAAEGFEPTEDAQVPADYRRDLVRAMTRRALEGSLAT</sequence>
<dbReference type="EMBL" id="JAETWB010000002">
    <property type="protein sequence ID" value="MBL6078029.1"/>
    <property type="molecule type" value="Genomic_DNA"/>
</dbReference>
<dbReference type="InterPro" id="IPR051312">
    <property type="entry name" value="Diverse_Substr_Oxidored"/>
</dbReference>
<proteinExistence type="predicted"/>
<dbReference type="Pfam" id="PF00941">
    <property type="entry name" value="FAD_binding_5"/>
    <property type="match status" value="1"/>
</dbReference>
<dbReference type="Proteomes" id="UP000660885">
    <property type="component" value="Unassembled WGS sequence"/>
</dbReference>
<accession>A0ABS1U037</accession>
<name>A0ABS1U037_9PROT</name>
<dbReference type="SUPFAM" id="SSF56176">
    <property type="entry name" value="FAD-binding/transporter-associated domain-like"/>
    <property type="match status" value="1"/>
</dbReference>
<evidence type="ECO:0000313" key="6">
    <source>
        <dbReference type="Proteomes" id="UP000660885"/>
    </source>
</evidence>
<organism evidence="5 6">
    <name type="scientific">Belnapia arida</name>
    <dbReference type="NCBI Taxonomy" id="2804533"/>
    <lineage>
        <taxon>Bacteria</taxon>
        <taxon>Pseudomonadati</taxon>
        <taxon>Pseudomonadota</taxon>
        <taxon>Alphaproteobacteria</taxon>
        <taxon>Acetobacterales</taxon>
        <taxon>Roseomonadaceae</taxon>
        <taxon>Belnapia</taxon>
    </lineage>
</organism>
<comment type="caution">
    <text evidence="5">The sequence shown here is derived from an EMBL/GenBank/DDBJ whole genome shotgun (WGS) entry which is preliminary data.</text>
</comment>
<dbReference type="InterPro" id="IPR002346">
    <property type="entry name" value="Mopterin_DH_FAD-bd"/>
</dbReference>
<dbReference type="Gene3D" id="3.30.43.10">
    <property type="entry name" value="Uridine Diphospho-n-acetylenolpyruvylglucosamine Reductase, domain 2"/>
    <property type="match status" value="1"/>
</dbReference>
<evidence type="ECO:0000256" key="3">
    <source>
        <dbReference type="ARBA" id="ARBA00023002"/>
    </source>
</evidence>
<evidence type="ECO:0000256" key="2">
    <source>
        <dbReference type="ARBA" id="ARBA00022827"/>
    </source>
</evidence>
<dbReference type="InterPro" id="IPR005107">
    <property type="entry name" value="CO_DH_flav_C"/>
</dbReference>
<dbReference type="InterPro" id="IPR036318">
    <property type="entry name" value="FAD-bd_PCMH-like_sf"/>
</dbReference>
<reference evidence="5 6" key="1">
    <citation type="submission" date="2021-01" db="EMBL/GenBank/DDBJ databases">
        <title>Belnapia mucosa sp. nov. and Belnapia arida sp. nov., isolated from the Tabernas Desert (Almeria, Spain).</title>
        <authorList>
            <person name="Molina-Menor E."/>
            <person name="Vidal-Verdu A."/>
            <person name="Calonge A."/>
            <person name="Satari L."/>
            <person name="Pereto J."/>
            <person name="Porcar M."/>
        </authorList>
    </citation>
    <scope>NUCLEOTIDE SEQUENCE [LARGE SCALE GENOMIC DNA]</scope>
    <source>
        <strain evidence="5 6">T18</strain>
    </source>
</reference>
<dbReference type="InterPro" id="IPR016166">
    <property type="entry name" value="FAD-bd_PCMH"/>
</dbReference>
<keyword evidence="2" id="KW-0274">FAD</keyword>
<keyword evidence="1" id="KW-0285">Flavoprotein</keyword>
<dbReference type="InterPro" id="IPR036683">
    <property type="entry name" value="CO_DH_flav_C_dom_sf"/>
</dbReference>
<dbReference type="InterPro" id="IPR016169">
    <property type="entry name" value="FAD-bd_PCMH_sub2"/>
</dbReference>
<dbReference type="RefSeq" id="WP_202831179.1">
    <property type="nucleotide sequence ID" value="NZ_JAETWB010000002.1"/>
</dbReference>
<protein>
    <submittedName>
        <fullName evidence="5">FAD binding domain-containing protein</fullName>
    </submittedName>
</protein>
<feature type="domain" description="FAD-binding PCMH-type" evidence="4">
    <location>
        <begin position="1"/>
        <end position="177"/>
    </location>
</feature>
<dbReference type="SMART" id="SM01092">
    <property type="entry name" value="CO_deh_flav_C"/>
    <property type="match status" value="1"/>
</dbReference>
<dbReference type="PROSITE" id="PS51387">
    <property type="entry name" value="FAD_PCMH"/>
    <property type="match status" value="1"/>
</dbReference>
<dbReference type="Gene3D" id="3.30.465.10">
    <property type="match status" value="1"/>
</dbReference>
<keyword evidence="6" id="KW-1185">Reference proteome</keyword>
<dbReference type="InterPro" id="IPR016167">
    <property type="entry name" value="FAD-bd_PCMH_sub1"/>
</dbReference>
<evidence type="ECO:0000259" key="4">
    <source>
        <dbReference type="PROSITE" id="PS51387"/>
    </source>
</evidence>
<evidence type="ECO:0000313" key="5">
    <source>
        <dbReference type="EMBL" id="MBL6078029.1"/>
    </source>
</evidence>
<keyword evidence="3" id="KW-0560">Oxidoreductase</keyword>
<dbReference type="SUPFAM" id="SSF55447">
    <property type="entry name" value="CO dehydrogenase flavoprotein C-terminal domain-like"/>
    <property type="match status" value="1"/>
</dbReference>
<dbReference type="PANTHER" id="PTHR42659">
    <property type="entry name" value="XANTHINE DEHYDROGENASE SUBUNIT C-RELATED"/>
    <property type="match status" value="1"/>
</dbReference>